<reference evidence="4 5" key="1">
    <citation type="submission" date="2020-08" db="EMBL/GenBank/DDBJ databases">
        <title>Genomic Encyclopedia of Type Strains, Phase IV (KMG-IV): sequencing the most valuable type-strain genomes for metagenomic binning, comparative biology and taxonomic classification.</title>
        <authorList>
            <person name="Goeker M."/>
        </authorList>
    </citation>
    <scope>NUCLEOTIDE SEQUENCE [LARGE SCALE GENOMIC DNA]</scope>
    <source>
        <strain evidence="4 5">DSM 103377</strain>
    </source>
</reference>
<evidence type="ECO:0000313" key="4">
    <source>
        <dbReference type="EMBL" id="MBB5516460.1"/>
    </source>
</evidence>
<dbReference type="GO" id="GO:0030428">
    <property type="term" value="C:cell septum"/>
    <property type="evidence" value="ECO:0007669"/>
    <property type="project" value="TreeGrafter"/>
</dbReference>
<name>A0A840WZ96_9RHOB</name>
<dbReference type="SUPFAM" id="SSF110997">
    <property type="entry name" value="Sporulation related repeat"/>
    <property type="match status" value="1"/>
</dbReference>
<dbReference type="GO" id="GO:0032153">
    <property type="term" value="C:cell division site"/>
    <property type="evidence" value="ECO:0007669"/>
    <property type="project" value="TreeGrafter"/>
</dbReference>
<dbReference type="Gene3D" id="3.30.70.1070">
    <property type="entry name" value="Sporulation related repeat"/>
    <property type="match status" value="1"/>
</dbReference>
<dbReference type="Pfam" id="PF05036">
    <property type="entry name" value="SPOR"/>
    <property type="match status" value="1"/>
</dbReference>
<gene>
    <name evidence="4" type="ORF">FHS89_002491</name>
</gene>
<dbReference type="InterPro" id="IPR036680">
    <property type="entry name" value="SPOR-like_sf"/>
</dbReference>
<dbReference type="EMBL" id="JACIJS010000007">
    <property type="protein sequence ID" value="MBB5516460.1"/>
    <property type="molecule type" value="Genomic_DNA"/>
</dbReference>
<dbReference type="PANTHER" id="PTHR38687">
    <property type="entry name" value="CELL DIVISION PROTEIN DEDD-RELATED"/>
    <property type="match status" value="1"/>
</dbReference>
<dbReference type="PROSITE" id="PS51257">
    <property type="entry name" value="PROKAR_LIPOPROTEIN"/>
    <property type="match status" value="1"/>
</dbReference>
<dbReference type="PANTHER" id="PTHR38687:SF1">
    <property type="entry name" value="CELL DIVISION PROTEIN DEDD"/>
    <property type="match status" value="1"/>
</dbReference>
<keyword evidence="5" id="KW-1185">Reference proteome</keyword>
<comment type="caution">
    <text evidence="4">The sequence shown here is derived from an EMBL/GenBank/DDBJ whole genome shotgun (WGS) entry which is preliminary data.</text>
</comment>
<dbReference type="Proteomes" id="UP000553766">
    <property type="component" value="Unassembled WGS sequence"/>
</dbReference>
<feature type="chain" id="PRO_5032783933" evidence="2">
    <location>
        <begin position="21"/>
        <end position="307"/>
    </location>
</feature>
<dbReference type="AlphaFoldDB" id="A0A840WZ96"/>
<dbReference type="InterPro" id="IPR007730">
    <property type="entry name" value="SPOR-like_dom"/>
</dbReference>
<feature type="compositionally biased region" description="Low complexity" evidence="1">
    <location>
        <begin position="182"/>
        <end position="191"/>
    </location>
</feature>
<evidence type="ECO:0000256" key="1">
    <source>
        <dbReference type="SAM" id="MobiDB-lite"/>
    </source>
</evidence>
<feature type="region of interest" description="Disordered" evidence="1">
    <location>
        <begin position="154"/>
        <end position="194"/>
    </location>
</feature>
<dbReference type="RefSeq" id="WP_184012090.1">
    <property type="nucleotide sequence ID" value="NZ_JACIJS010000007.1"/>
</dbReference>
<dbReference type="GO" id="GO:0032506">
    <property type="term" value="P:cytokinetic process"/>
    <property type="evidence" value="ECO:0007669"/>
    <property type="project" value="TreeGrafter"/>
</dbReference>
<evidence type="ECO:0000259" key="3">
    <source>
        <dbReference type="PROSITE" id="PS51724"/>
    </source>
</evidence>
<dbReference type="InterPro" id="IPR052521">
    <property type="entry name" value="Cell_div_SPOR-domain"/>
</dbReference>
<sequence>MRHASIGPTLAIGAALATLAACTETPGEATGAAPAAASVAAPAPATRLTEAEVPRPDLYSESGIAVWDGRPSIGAVWVAHPIVDQARRVRITVTETGVSAPGALLKRDPSIPGPPFLLSGDAAARLGLEPGVPARIEVVALERDVIETPVVVTPAETPPAEPASEEPTIAAEPAPETEETTTNDAEVATAPDPAPADPIPEPVVNIPQQTIIPGTATATATATASEDTTPVRRQYVQVGTFGVRSNAETLAETLRNQGYSVRLSTVDGATRPLTRVLIGPATTRGERNVILERLRADGITDTLLTNL</sequence>
<feature type="domain" description="SPOR" evidence="3">
    <location>
        <begin position="228"/>
        <end position="307"/>
    </location>
</feature>
<proteinExistence type="predicted"/>
<accession>A0A840WZ96</accession>
<keyword evidence="4" id="KW-0131">Cell cycle</keyword>
<dbReference type="GO" id="GO:0042834">
    <property type="term" value="F:peptidoglycan binding"/>
    <property type="evidence" value="ECO:0007669"/>
    <property type="project" value="InterPro"/>
</dbReference>
<organism evidence="4 5">
    <name type="scientific">Rubricella aquisinus</name>
    <dbReference type="NCBI Taxonomy" id="2028108"/>
    <lineage>
        <taxon>Bacteria</taxon>
        <taxon>Pseudomonadati</taxon>
        <taxon>Pseudomonadota</taxon>
        <taxon>Alphaproteobacteria</taxon>
        <taxon>Rhodobacterales</taxon>
        <taxon>Paracoccaceae</taxon>
        <taxon>Rubricella</taxon>
    </lineage>
</organism>
<keyword evidence="2" id="KW-0732">Signal</keyword>
<feature type="compositionally biased region" description="Low complexity" evidence="1">
    <location>
        <begin position="165"/>
        <end position="174"/>
    </location>
</feature>
<evidence type="ECO:0000256" key="2">
    <source>
        <dbReference type="SAM" id="SignalP"/>
    </source>
</evidence>
<dbReference type="PROSITE" id="PS51724">
    <property type="entry name" value="SPOR"/>
    <property type="match status" value="1"/>
</dbReference>
<keyword evidence="4" id="KW-0132">Cell division</keyword>
<protein>
    <submittedName>
        <fullName evidence="4">Cell division septation protein DedD</fullName>
    </submittedName>
</protein>
<feature type="signal peptide" evidence="2">
    <location>
        <begin position="1"/>
        <end position="20"/>
    </location>
</feature>
<evidence type="ECO:0000313" key="5">
    <source>
        <dbReference type="Proteomes" id="UP000553766"/>
    </source>
</evidence>